<name>A0A5X3P4U8_SALET</name>
<evidence type="ECO:0000313" key="1">
    <source>
        <dbReference type="EMBL" id="EBZ6052264.1"/>
    </source>
</evidence>
<protein>
    <submittedName>
        <fullName evidence="1">Uncharacterized protein</fullName>
    </submittedName>
</protein>
<dbReference type="EMBL" id="AAHRRA010000010">
    <property type="protein sequence ID" value="EBZ6052264.1"/>
    <property type="molecule type" value="Genomic_DNA"/>
</dbReference>
<sequence>MKGIYDALRVYLPLLPNNGNVFSANINAHPHDLMTKLFCTLCARFPEGGAGAPCPGYQPQTAANP</sequence>
<dbReference type="AlphaFoldDB" id="A0A5X3P4U8"/>
<organism evidence="1">
    <name type="scientific">Salmonella enterica subsp. enterica serovar Weslaco</name>
    <dbReference type="NCBI Taxonomy" id="1243597"/>
    <lineage>
        <taxon>Bacteria</taxon>
        <taxon>Pseudomonadati</taxon>
        <taxon>Pseudomonadota</taxon>
        <taxon>Gammaproteobacteria</taxon>
        <taxon>Enterobacterales</taxon>
        <taxon>Enterobacteriaceae</taxon>
        <taxon>Salmonella</taxon>
    </lineage>
</organism>
<proteinExistence type="predicted"/>
<comment type="caution">
    <text evidence="1">The sequence shown here is derived from an EMBL/GenBank/DDBJ whole genome shotgun (WGS) entry which is preliminary data.</text>
</comment>
<gene>
    <name evidence="1" type="ORF">D2118_12375</name>
</gene>
<accession>A0A5X3P4U8</accession>
<reference evidence="1" key="1">
    <citation type="submission" date="2018-10" db="EMBL/GenBank/DDBJ databases">
        <authorList>
            <consortium name="GenomeTrakr network: Whole genome sequencing for foodborne pathogen traceback"/>
        </authorList>
    </citation>
    <scope>NUCLEOTIDE SEQUENCE</scope>
    <source>
        <strain evidence="1">FDA00013435</strain>
    </source>
</reference>